<evidence type="ECO:0000313" key="2">
    <source>
        <dbReference type="EMBL" id="CEJ72405.1"/>
    </source>
</evidence>
<name>A0ABP1XM44_PARSO</name>
<evidence type="ECO:0000256" key="1">
    <source>
        <dbReference type="ARBA" id="ARBA00022705"/>
    </source>
</evidence>
<protein>
    <recommendedName>
        <fullName evidence="4">Molecular chaperone DnaJ</fullName>
    </recommendedName>
</protein>
<proteinExistence type="predicted"/>
<evidence type="ECO:0000313" key="3">
    <source>
        <dbReference type="Proteomes" id="UP000032811"/>
    </source>
</evidence>
<dbReference type="SUPFAM" id="SSF46565">
    <property type="entry name" value="Chaperone J-domain"/>
    <property type="match status" value="1"/>
</dbReference>
<dbReference type="RefSeq" id="WP_057574355.1">
    <property type="nucleotide sequence ID" value="NZ_CDNJ01000022.1"/>
</dbReference>
<evidence type="ECO:0008006" key="4">
    <source>
        <dbReference type="Google" id="ProtNLM"/>
    </source>
</evidence>
<dbReference type="Gene3D" id="1.10.287.110">
    <property type="entry name" value="DnaJ domain"/>
    <property type="match status" value="1"/>
</dbReference>
<gene>
    <name evidence="2" type="ORF">ATCC9714_02931</name>
</gene>
<dbReference type="EMBL" id="LN679998">
    <property type="protein sequence ID" value="CEJ72405.1"/>
    <property type="molecule type" value="Genomic_DNA"/>
</dbReference>
<sequence length="201" mass="24166">MFCKIRKGKEFYSIYICERYRKDGKVVSKDKKIVRFGWHSLYEDDEEYTGLKENLPSTLYRFLNKFIRGYSIDVWDDVERKLIEAKKEYYPIYKEMAIKWNAEYEEKKAIEEKENLLEYEKFKNKYKILHHQELSAKYQEGYLNGQLSSMNFSSVNNLDIDNQEKTLLKEAFKLLSRKYHPDVGGDTDTMAKINNLKEKIL</sequence>
<dbReference type="InterPro" id="IPR036869">
    <property type="entry name" value="J_dom_sf"/>
</dbReference>
<keyword evidence="3" id="KW-1185">Reference proteome</keyword>
<accession>A0ABP1XM44</accession>
<organism evidence="2 3">
    <name type="scientific">Paraclostridium sordellii</name>
    <name type="common">Clostridium sordellii</name>
    <dbReference type="NCBI Taxonomy" id="1505"/>
    <lineage>
        <taxon>Bacteria</taxon>
        <taxon>Bacillati</taxon>
        <taxon>Bacillota</taxon>
        <taxon>Clostridia</taxon>
        <taxon>Peptostreptococcales</taxon>
        <taxon>Peptostreptococcaceae</taxon>
        <taxon>Paraclostridium</taxon>
    </lineage>
</organism>
<dbReference type="GeneID" id="97536166"/>
<dbReference type="Proteomes" id="UP000032811">
    <property type="component" value="Chromosome 1"/>
</dbReference>
<reference evidence="2 3" key="1">
    <citation type="submission" date="2014-11" db="EMBL/GenBank/DDBJ databases">
        <authorList>
            <person name="Aslett M.A."/>
            <person name="De Silva N."/>
        </authorList>
    </citation>
    <scope>NUCLEOTIDE SEQUENCE [LARGE SCALE GENOMIC DNA]</scope>
    <source>
        <strain evidence="2 3">ATCC9714</strain>
    </source>
</reference>
<keyword evidence="1" id="KW-0235">DNA replication</keyword>